<gene>
    <name evidence="2" type="ORF">Purlil1_1115</name>
</gene>
<evidence type="ECO:0000313" key="2">
    <source>
        <dbReference type="EMBL" id="KAK4094510.1"/>
    </source>
</evidence>
<accession>A0ABR0CDX4</accession>
<feature type="compositionally biased region" description="Low complexity" evidence="1">
    <location>
        <begin position="397"/>
        <end position="409"/>
    </location>
</feature>
<evidence type="ECO:0000256" key="1">
    <source>
        <dbReference type="SAM" id="MobiDB-lite"/>
    </source>
</evidence>
<feature type="compositionally biased region" description="Gly residues" evidence="1">
    <location>
        <begin position="1"/>
        <end position="12"/>
    </location>
</feature>
<comment type="caution">
    <text evidence="2">The sequence shown here is derived from an EMBL/GenBank/DDBJ whole genome shotgun (WGS) entry which is preliminary data.</text>
</comment>
<dbReference type="EMBL" id="JAWRVI010000003">
    <property type="protein sequence ID" value="KAK4094510.1"/>
    <property type="molecule type" value="Genomic_DNA"/>
</dbReference>
<sequence>MDGSNKGQGGTDGLSNASFGAGRKRDEPAAHCGVDTIERSQAFPGLGWTVQPSFRAAFCNSYLVAHGCCPCQRHAESPVPPCPRVTLALPSRCRQCGHRNVPRSLRRLQCLATRGQSPTPLMSDDGVHHWTLQLGAQFSPTGGPALVSLPYEHFLAAYEAPPDPDPHQRAPPCTPPDALGGHLQWSAPVKLTALPSPPPAAYGCPYVLPSIAQAGRSNPAALPARLIPTSLAGGGFPLYPTSPIVELFPLACPPLLPPHTLAGIVAFSFHPDGAPLISLRPTFASPPPQPRPPFGITPPALSVAVLRVPHEAVFEYGESSNLAPALQGSTDRSCRLPLHIDLDPVSHRPTGRQPGATVLGFSATRSLRYPRACVFGWDTIGCMLASPSAPRLNQQATSTTTTTTTLGARHSARRRPCAAAPPTPVCFPDPARAGQARAGHENSLPTDLPSTPPPQRERLSVLS</sequence>
<keyword evidence="3" id="KW-1185">Reference proteome</keyword>
<evidence type="ECO:0000313" key="3">
    <source>
        <dbReference type="Proteomes" id="UP001287286"/>
    </source>
</evidence>
<name>A0ABR0CDX4_PURLI</name>
<feature type="region of interest" description="Disordered" evidence="1">
    <location>
        <begin position="393"/>
        <end position="463"/>
    </location>
</feature>
<protein>
    <submittedName>
        <fullName evidence="2">Uncharacterized protein</fullName>
    </submittedName>
</protein>
<dbReference type="Proteomes" id="UP001287286">
    <property type="component" value="Unassembled WGS sequence"/>
</dbReference>
<feature type="region of interest" description="Disordered" evidence="1">
    <location>
        <begin position="1"/>
        <end position="27"/>
    </location>
</feature>
<proteinExistence type="predicted"/>
<organism evidence="2 3">
    <name type="scientific">Purpureocillium lilacinum</name>
    <name type="common">Paecilomyces lilacinus</name>
    <dbReference type="NCBI Taxonomy" id="33203"/>
    <lineage>
        <taxon>Eukaryota</taxon>
        <taxon>Fungi</taxon>
        <taxon>Dikarya</taxon>
        <taxon>Ascomycota</taxon>
        <taxon>Pezizomycotina</taxon>
        <taxon>Sordariomycetes</taxon>
        <taxon>Hypocreomycetidae</taxon>
        <taxon>Hypocreales</taxon>
        <taxon>Ophiocordycipitaceae</taxon>
        <taxon>Purpureocillium</taxon>
    </lineage>
</organism>
<reference evidence="2 3" key="1">
    <citation type="journal article" date="2024" name="Microbiol. Resour. Announc.">
        <title>Genome annotations for the ascomycete fungi Trichoderma harzianum, Trichoderma aggressivum, and Purpureocillium lilacinum.</title>
        <authorList>
            <person name="Beijen E.P.W."/>
            <person name="Ohm R.A."/>
        </authorList>
    </citation>
    <scope>NUCLEOTIDE SEQUENCE [LARGE SCALE GENOMIC DNA]</scope>
    <source>
        <strain evidence="2 3">CBS 150709</strain>
    </source>
</reference>